<proteinExistence type="predicted"/>
<name>A0A9J6GSU5_HAELO</name>
<feature type="domain" description="FP protein C-terminal" evidence="2">
    <location>
        <begin position="120"/>
        <end position="169"/>
    </location>
</feature>
<keyword evidence="4" id="KW-1185">Reference proteome</keyword>
<gene>
    <name evidence="3" type="ORF">HPB48_011596</name>
</gene>
<evidence type="ECO:0000313" key="4">
    <source>
        <dbReference type="Proteomes" id="UP000821853"/>
    </source>
</evidence>
<evidence type="ECO:0000256" key="1">
    <source>
        <dbReference type="SAM" id="MobiDB-lite"/>
    </source>
</evidence>
<evidence type="ECO:0000313" key="3">
    <source>
        <dbReference type="EMBL" id="KAH9378530.1"/>
    </source>
</evidence>
<comment type="caution">
    <text evidence="3">The sequence shown here is derived from an EMBL/GenBank/DDBJ whole genome shotgun (WGS) entry which is preliminary data.</text>
</comment>
<dbReference type="EMBL" id="JABSTR010000009">
    <property type="protein sequence ID" value="KAH9378530.1"/>
    <property type="molecule type" value="Genomic_DNA"/>
</dbReference>
<organism evidence="3 4">
    <name type="scientific">Haemaphysalis longicornis</name>
    <name type="common">Bush tick</name>
    <dbReference type="NCBI Taxonomy" id="44386"/>
    <lineage>
        <taxon>Eukaryota</taxon>
        <taxon>Metazoa</taxon>
        <taxon>Ecdysozoa</taxon>
        <taxon>Arthropoda</taxon>
        <taxon>Chelicerata</taxon>
        <taxon>Arachnida</taxon>
        <taxon>Acari</taxon>
        <taxon>Parasitiformes</taxon>
        <taxon>Ixodida</taxon>
        <taxon>Ixodoidea</taxon>
        <taxon>Ixodidae</taxon>
        <taxon>Haemaphysalinae</taxon>
        <taxon>Haemaphysalis</taxon>
    </lineage>
</organism>
<dbReference type="AlphaFoldDB" id="A0A9J6GSU5"/>
<dbReference type="Proteomes" id="UP000821853">
    <property type="component" value="Unassembled WGS sequence"/>
</dbReference>
<feature type="compositionally biased region" description="Basic and acidic residues" evidence="1">
    <location>
        <begin position="1"/>
        <end position="13"/>
    </location>
</feature>
<dbReference type="OrthoDB" id="6509976at2759"/>
<dbReference type="VEuPathDB" id="VectorBase:HLOH_040693"/>
<dbReference type="InterPro" id="IPR057251">
    <property type="entry name" value="FP_C"/>
</dbReference>
<protein>
    <recommendedName>
        <fullName evidence="2">FP protein C-terminal domain-containing protein</fullName>
    </recommendedName>
</protein>
<feature type="compositionally biased region" description="Polar residues" evidence="1">
    <location>
        <begin position="15"/>
        <end position="24"/>
    </location>
</feature>
<sequence>MNETVEKLKKANDTLKATNQSFSPRDSALEKGLSEMEQYSRKNNVEIKGDKIECPVSDSDLEVVHSVPSKADTPHIIVRFCSRPDKAEFLSKVRKARLQTKDLGIHEVDPRPIYVNEHLTPEKKRLFAKALKLKKENEWMFLWTDDCLITARKHEGSKVLRIPDDADIGVFTN</sequence>
<feature type="region of interest" description="Disordered" evidence="1">
    <location>
        <begin position="1"/>
        <end position="32"/>
    </location>
</feature>
<evidence type="ECO:0000259" key="2">
    <source>
        <dbReference type="Pfam" id="PF25298"/>
    </source>
</evidence>
<accession>A0A9J6GSU5</accession>
<dbReference type="OMA" id="HICNHIN"/>
<reference evidence="3 4" key="1">
    <citation type="journal article" date="2020" name="Cell">
        <title>Large-Scale Comparative Analyses of Tick Genomes Elucidate Their Genetic Diversity and Vector Capacities.</title>
        <authorList>
            <consortium name="Tick Genome and Microbiome Consortium (TIGMIC)"/>
            <person name="Jia N."/>
            <person name="Wang J."/>
            <person name="Shi W."/>
            <person name="Du L."/>
            <person name="Sun Y."/>
            <person name="Zhan W."/>
            <person name="Jiang J.F."/>
            <person name="Wang Q."/>
            <person name="Zhang B."/>
            <person name="Ji P."/>
            <person name="Bell-Sakyi L."/>
            <person name="Cui X.M."/>
            <person name="Yuan T.T."/>
            <person name="Jiang B.G."/>
            <person name="Yang W.F."/>
            <person name="Lam T.T."/>
            <person name="Chang Q.C."/>
            <person name="Ding S.J."/>
            <person name="Wang X.J."/>
            <person name="Zhu J.G."/>
            <person name="Ruan X.D."/>
            <person name="Zhao L."/>
            <person name="Wei J.T."/>
            <person name="Ye R.Z."/>
            <person name="Que T.C."/>
            <person name="Du C.H."/>
            <person name="Zhou Y.H."/>
            <person name="Cheng J.X."/>
            <person name="Dai P.F."/>
            <person name="Guo W.B."/>
            <person name="Han X.H."/>
            <person name="Huang E.J."/>
            <person name="Li L.F."/>
            <person name="Wei W."/>
            <person name="Gao Y.C."/>
            <person name="Liu J.Z."/>
            <person name="Shao H.Z."/>
            <person name="Wang X."/>
            <person name="Wang C.C."/>
            <person name="Yang T.C."/>
            <person name="Huo Q.B."/>
            <person name="Li W."/>
            <person name="Chen H.Y."/>
            <person name="Chen S.E."/>
            <person name="Zhou L.G."/>
            <person name="Ni X.B."/>
            <person name="Tian J.H."/>
            <person name="Sheng Y."/>
            <person name="Liu T."/>
            <person name="Pan Y.S."/>
            <person name="Xia L.Y."/>
            <person name="Li J."/>
            <person name="Zhao F."/>
            <person name="Cao W.C."/>
        </authorList>
    </citation>
    <scope>NUCLEOTIDE SEQUENCE [LARGE SCALE GENOMIC DNA]</scope>
    <source>
        <strain evidence="3">HaeL-2018</strain>
    </source>
</reference>
<dbReference type="Pfam" id="PF25298">
    <property type="entry name" value="Baculo_FP_2nd"/>
    <property type="match status" value="1"/>
</dbReference>